<keyword evidence="4" id="KW-1015">Disulfide bond</keyword>
<dbReference type="PROSITE" id="PS50240">
    <property type="entry name" value="TRYPSIN_DOM"/>
    <property type="match status" value="1"/>
</dbReference>
<evidence type="ECO:0000313" key="8">
    <source>
        <dbReference type="RefSeq" id="XP_014935286.2"/>
    </source>
</evidence>
<gene>
    <name evidence="8" type="primary">GZMK</name>
</gene>
<keyword evidence="3 5" id="KW-0720">Serine protease</keyword>
<keyword evidence="7" id="KW-1185">Reference proteome</keyword>
<evidence type="ECO:0000256" key="4">
    <source>
        <dbReference type="ARBA" id="ARBA00023157"/>
    </source>
</evidence>
<dbReference type="GeneID" id="106981670"/>
<dbReference type="PANTHER" id="PTHR24271:SF52">
    <property type="entry name" value="GRANZYME K"/>
    <property type="match status" value="1"/>
</dbReference>
<dbReference type="GO" id="GO:0006508">
    <property type="term" value="P:proteolysis"/>
    <property type="evidence" value="ECO:0007669"/>
    <property type="project" value="UniProtKB-KW"/>
</dbReference>
<sequence>MYTFTHRCEKNLTSGTLVARQLKLSKSTLGLQNLLSFASAVRIFHLRFLKQGFEMMEFYFSLIFLAAGVSMTPECFSTEIIGGREVSPHSRPFMASIQYSGHHVCGGVLIHPQWVLSAAHCPSRNHKGQLFKVILGAHSLSKNEASKQMFDIKKFIPFSRLTSYRKSNDIMLIQLHTAATLNQHVQLLHPSSKNDIRAGTKCQVTGWGATDPEFLRISDTLREVTVTVISRKLCNSPSYYNHSPVITKGMICAGDDRGHKDSCQGDSGGPLVCKGAFHALVSGGHQCGHPKKPGIYTLITQKYQAWIKSKLAPSHANYDHE</sequence>
<dbReference type="InterPro" id="IPR018114">
    <property type="entry name" value="TRYPSIN_HIS"/>
</dbReference>
<dbReference type="Proteomes" id="UP001652583">
    <property type="component" value="Chromosome A1"/>
</dbReference>
<dbReference type="CTD" id="3003"/>
<evidence type="ECO:0000256" key="5">
    <source>
        <dbReference type="RuleBase" id="RU363034"/>
    </source>
</evidence>
<protein>
    <submittedName>
        <fullName evidence="8">Granzyme K</fullName>
    </submittedName>
</protein>
<name>A0A6J0A286_ACIJB</name>
<dbReference type="PROSITE" id="PS00134">
    <property type="entry name" value="TRYPSIN_HIS"/>
    <property type="match status" value="1"/>
</dbReference>
<dbReference type="Pfam" id="PF00089">
    <property type="entry name" value="Trypsin"/>
    <property type="match status" value="1"/>
</dbReference>
<proteinExistence type="predicted"/>
<dbReference type="PRINTS" id="PR00722">
    <property type="entry name" value="CHYMOTRYPSIN"/>
</dbReference>
<feature type="domain" description="Peptidase S1" evidence="6">
    <location>
        <begin position="80"/>
        <end position="312"/>
    </location>
</feature>
<dbReference type="InterPro" id="IPR009003">
    <property type="entry name" value="Peptidase_S1_PA"/>
</dbReference>
<dbReference type="SUPFAM" id="SSF50494">
    <property type="entry name" value="Trypsin-like serine proteases"/>
    <property type="match status" value="1"/>
</dbReference>
<evidence type="ECO:0000313" key="7">
    <source>
        <dbReference type="Proteomes" id="UP001652583"/>
    </source>
</evidence>
<keyword evidence="2 5" id="KW-0378">Hydrolase</keyword>
<dbReference type="InterPro" id="IPR001254">
    <property type="entry name" value="Trypsin_dom"/>
</dbReference>
<accession>A0A6J0A286</accession>
<dbReference type="AlphaFoldDB" id="A0A6J0A286"/>
<evidence type="ECO:0000256" key="2">
    <source>
        <dbReference type="ARBA" id="ARBA00022801"/>
    </source>
</evidence>
<dbReference type="KEGG" id="aju:106981670"/>
<keyword evidence="1 5" id="KW-0645">Protease</keyword>
<dbReference type="PROSITE" id="PS00135">
    <property type="entry name" value="TRYPSIN_SER"/>
    <property type="match status" value="1"/>
</dbReference>
<dbReference type="CDD" id="cd00190">
    <property type="entry name" value="Tryp_SPc"/>
    <property type="match status" value="1"/>
</dbReference>
<dbReference type="InterPro" id="IPR033116">
    <property type="entry name" value="TRYPSIN_SER"/>
</dbReference>
<dbReference type="InterPro" id="IPR043504">
    <property type="entry name" value="Peptidase_S1_PA_chymotrypsin"/>
</dbReference>
<dbReference type="PANTHER" id="PTHR24271">
    <property type="entry name" value="KALLIKREIN-RELATED"/>
    <property type="match status" value="1"/>
</dbReference>
<evidence type="ECO:0000256" key="3">
    <source>
        <dbReference type="ARBA" id="ARBA00022825"/>
    </source>
</evidence>
<dbReference type="GO" id="GO:0004252">
    <property type="term" value="F:serine-type endopeptidase activity"/>
    <property type="evidence" value="ECO:0007669"/>
    <property type="project" value="InterPro"/>
</dbReference>
<dbReference type="InterPro" id="IPR001314">
    <property type="entry name" value="Peptidase_S1A"/>
</dbReference>
<dbReference type="RefSeq" id="XP_014935286.2">
    <property type="nucleotide sequence ID" value="XM_015079800.3"/>
</dbReference>
<organism evidence="7 8">
    <name type="scientific">Acinonyx jubatus</name>
    <name type="common">Cheetah</name>
    <dbReference type="NCBI Taxonomy" id="32536"/>
    <lineage>
        <taxon>Eukaryota</taxon>
        <taxon>Metazoa</taxon>
        <taxon>Chordata</taxon>
        <taxon>Craniata</taxon>
        <taxon>Vertebrata</taxon>
        <taxon>Euteleostomi</taxon>
        <taxon>Mammalia</taxon>
        <taxon>Eutheria</taxon>
        <taxon>Laurasiatheria</taxon>
        <taxon>Carnivora</taxon>
        <taxon>Feliformia</taxon>
        <taxon>Felidae</taxon>
        <taxon>Felinae</taxon>
        <taxon>Acinonyx</taxon>
    </lineage>
</organism>
<reference evidence="8" key="1">
    <citation type="submission" date="2025-08" db="UniProtKB">
        <authorList>
            <consortium name="RefSeq"/>
        </authorList>
    </citation>
    <scope>IDENTIFICATION</scope>
    <source>
        <tissue evidence="8">Blood</tissue>
    </source>
</reference>
<dbReference type="Gene3D" id="2.40.10.10">
    <property type="entry name" value="Trypsin-like serine proteases"/>
    <property type="match status" value="2"/>
</dbReference>
<dbReference type="SMART" id="SM00020">
    <property type="entry name" value="Tryp_SPc"/>
    <property type="match status" value="1"/>
</dbReference>
<evidence type="ECO:0000259" key="6">
    <source>
        <dbReference type="PROSITE" id="PS50240"/>
    </source>
</evidence>
<evidence type="ECO:0000256" key="1">
    <source>
        <dbReference type="ARBA" id="ARBA00022670"/>
    </source>
</evidence>